<evidence type="ECO:0000313" key="2">
    <source>
        <dbReference type="Proteomes" id="UP001550603"/>
    </source>
</evidence>
<sequence>MTLLPITAPASLVDVHRLEPEAGGWGFTVEHAVATAAGDTHVLTGLRRYRGQGAGSADPEEQDFGYQLTRMMVPSAATARRVQQRWRERPCPI</sequence>
<gene>
    <name evidence="1" type="ORF">ABZ568_25985</name>
</gene>
<proteinExistence type="predicted"/>
<organism evidence="1 2">
    <name type="scientific">Streptomyces olindensis</name>
    <dbReference type="NCBI Taxonomy" id="358823"/>
    <lineage>
        <taxon>Bacteria</taxon>
        <taxon>Bacillati</taxon>
        <taxon>Actinomycetota</taxon>
        <taxon>Actinomycetes</taxon>
        <taxon>Kitasatosporales</taxon>
        <taxon>Streptomycetaceae</taxon>
        <taxon>Streptomyces</taxon>
    </lineage>
</organism>
<protein>
    <submittedName>
        <fullName evidence="1">Uncharacterized protein</fullName>
    </submittedName>
</protein>
<dbReference type="EMBL" id="JBEYBN010000041">
    <property type="protein sequence ID" value="MEU2269790.1"/>
    <property type="molecule type" value="Genomic_DNA"/>
</dbReference>
<reference evidence="1 2" key="1">
    <citation type="submission" date="2024-06" db="EMBL/GenBank/DDBJ databases">
        <title>The Natural Products Discovery Center: Release of the First 8490 Sequenced Strains for Exploring Actinobacteria Biosynthetic Diversity.</title>
        <authorList>
            <person name="Kalkreuter E."/>
            <person name="Kautsar S.A."/>
            <person name="Yang D."/>
            <person name="Bader C.D."/>
            <person name="Teijaro C.N."/>
            <person name="Fluegel L."/>
            <person name="Davis C.M."/>
            <person name="Simpson J.R."/>
            <person name="Lauterbach L."/>
            <person name="Steele A.D."/>
            <person name="Gui C."/>
            <person name="Meng S."/>
            <person name="Li G."/>
            <person name="Viehrig K."/>
            <person name="Ye F."/>
            <person name="Su P."/>
            <person name="Kiefer A.F."/>
            <person name="Nichols A."/>
            <person name="Cepeda A.J."/>
            <person name="Yan W."/>
            <person name="Fan B."/>
            <person name="Jiang Y."/>
            <person name="Adhikari A."/>
            <person name="Zheng C.-J."/>
            <person name="Schuster L."/>
            <person name="Cowan T.M."/>
            <person name="Smanski M.J."/>
            <person name="Chevrette M.G."/>
            <person name="De Carvalho L.P.S."/>
            <person name="Shen B."/>
        </authorList>
    </citation>
    <scope>NUCLEOTIDE SEQUENCE [LARGE SCALE GENOMIC DNA]</scope>
    <source>
        <strain evidence="1 2">NPDC019583</strain>
    </source>
</reference>
<keyword evidence="2" id="KW-1185">Reference proteome</keyword>
<evidence type="ECO:0000313" key="1">
    <source>
        <dbReference type="EMBL" id="MEU2269790.1"/>
    </source>
</evidence>
<accession>A0ABV2Y0L3</accession>
<dbReference type="Proteomes" id="UP001550603">
    <property type="component" value="Unassembled WGS sequence"/>
</dbReference>
<dbReference type="RefSeq" id="WP_359791099.1">
    <property type="nucleotide sequence ID" value="NZ_JBEYBN010000041.1"/>
</dbReference>
<comment type="caution">
    <text evidence="1">The sequence shown here is derived from an EMBL/GenBank/DDBJ whole genome shotgun (WGS) entry which is preliminary data.</text>
</comment>
<name>A0ABV2Y0L3_9ACTN</name>